<keyword evidence="2" id="KW-1185">Reference proteome</keyword>
<reference evidence="1" key="1">
    <citation type="submission" date="2017-07" db="EMBL/GenBank/DDBJ databases">
        <title>Taro Niue Genome Assembly and Annotation.</title>
        <authorList>
            <person name="Atibalentja N."/>
            <person name="Keating K."/>
            <person name="Fields C.J."/>
        </authorList>
    </citation>
    <scope>NUCLEOTIDE SEQUENCE</scope>
    <source>
        <strain evidence="1">Niue_2</strain>
        <tissue evidence="1">Leaf</tissue>
    </source>
</reference>
<accession>A0A843UQ77</accession>
<evidence type="ECO:0000313" key="1">
    <source>
        <dbReference type="EMBL" id="MQL85715.1"/>
    </source>
</evidence>
<comment type="caution">
    <text evidence="1">The sequence shown here is derived from an EMBL/GenBank/DDBJ whole genome shotgun (WGS) entry which is preliminary data.</text>
</comment>
<evidence type="ECO:0000313" key="2">
    <source>
        <dbReference type="Proteomes" id="UP000652761"/>
    </source>
</evidence>
<organism evidence="1 2">
    <name type="scientific">Colocasia esculenta</name>
    <name type="common">Wild taro</name>
    <name type="synonym">Arum esculentum</name>
    <dbReference type="NCBI Taxonomy" id="4460"/>
    <lineage>
        <taxon>Eukaryota</taxon>
        <taxon>Viridiplantae</taxon>
        <taxon>Streptophyta</taxon>
        <taxon>Embryophyta</taxon>
        <taxon>Tracheophyta</taxon>
        <taxon>Spermatophyta</taxon>
        <taxon>Magnoliopsida</taxon>
        <taxon>Liliopsida</taxon>
        <taxon>Araceae</taxon>
        <taxon>Aroideae</taxon>
        <taxon>Colocasieae</taxon>
        <taxon>Colocasia</taxon>
    </lineage>
</organism>
<dbReference type="AlphaFoldDB" id="A0A843UQ77"/>
<proteinExistence type="predicted"/>
<sequence length="163" mass="18288">MVSTQHLSIKGKKVDALSGQVDTGSCSQNSSFQNWGQQVDTASEQVDTGPCSQNILLHLPPEQLFFIRLSFQLHLLLIFLGQAEWSLSFLVSGRPPHYDLRGCQVPYRDHSQRVHKNLDRSGTTAFEVCSKRRPAKLKQKLDVLLDGPQAIPEPFDMAEEKCP</sequence>
<gene>
    <name evidence="1" type="ORF">Taro_018235</name>
</gene>
<dbReference type="EMBL" id="NMUH01000845">
    <property type="protein sequence ID" value="MQL85715.1"/>
    <property type="molecule type" value="Genomic_DNA"/>
</dbReference>
<dbReference type="Proteomes" id="UP000652761">
    <property type="component" value="Unassembled WGS sequence"/>
</dbReference>
<protein>
    <submittedName>
        <fullName evidence="1">Uncharacterized protein</fullName>
    </submittedName>
</protein>
<name>A0A843UQ77_COLES</name>